<feature type="binding site" evidence="11">
    <location>
        <position position="35"/>
    </location>
    <ligand>
        <name>CTP</name>
        <dbReference type="ChEBI" id="CHEBI:37563"/>
    </ligand>
</feature>
<dbReference type="HAMAP" id="MF_01263">
    <property type="entry name" value="CCA_bact_type3"/>
    <property type="match status" value="1"/>
</dbReference>
<dbReference type="InterPro" id="IPR043519">
    <property type="entry name" value="NT_sf"/>
</dbReference>
<evidence type="ECO:0000256" key="5">
    <source>
        <dbReference type="ARBA" id="ARBA00022723"/>
    </source>
</evidence>
<dbReference type="InterPro" id="IPR050264">
    <property type="entry name" value="Bact_CCA-adding_enz_type3_sf"/>
</dbReference>
<keyword evidence="9 11" id="KW-0460">Magnesium</keyword>
<dbReference type="InterPro" id="IPR032810">
    <property type="entry name" value="CCA-adding_enz_C"/>
</dbReference>
<comment type="catalytic activity">
    <reaction evidence="11">
        <text>a tRNA with a 3' CCA end + 2 CTP + ATP = a tRNA with a 3' CCACCA end + 3 diphosphate</text>
        <dbReference type="Rhea" id="RHEA:76235"/>
        <dbReference type="Rhea" id="RHEA-COMP:10468"/>
        <dbReference type="Rhea" id="RHEA-COMP:18655"/>
        <dbReference type="ChEBI" id="CHEBI:30616"/>
        <dbReference type="ChEBI" id="CHEBI:33019"/>
        <dbReference type="ChEBI" id="CHEBI:37563"/>
        <dbReference type="ChEBI" id="CHEBI:83071"/>
        <dbReference type="ChEBI" id="CHEBI:195187"/>
    </reaction>
</comment>
<evidence type="ECO:0000313" key="16">
    <source>
        <dbReference type="Proteomes" id="UP000674938"/>
    </source>
</evidence>
<feature type="domain" description="tRNA nucleotidyltransferase/poly(A) polymerase RNA and SrmB- binding" evidence="13">
    <location>
        <begin position="174"/>
        <end position="218"/>
    </location>
</feature>
<dbReference type="InterPro" id="IPR032828">
    <property type="entry name" value="PolyA_RNA-bd"/>
</dbReference>
<dbReference type="Gene3D" id="1.10.246.80">
    <property type="match status" value="1"/>
</dbReference>
<accession>A0A940P8W2</accession>
<feature type="binding site" evidence="11">
    <location>
        <position position="116"/>
    </location>
    <ligand>
        <name>ATP</name>
        <dbReference type="ChEBI" id="CHEBI:30616"/>
    </ligand>
</feature>
<keyword evidence="6 11" id="KW-0547">Nucleotide-binding</keyword>
<keyword evidence="5 11" id="KW-0479">Metal-binding</keyword>
<comment type="function">
    <text evidence="11">Catalyzes the addition and repair of the essential 3'-terminal CCA sequence in tRNAs without using a nucleic acid template. Adds these three nucleotides in the order of C, C, and A to the tRNA nucleotide-73, using CTP and ATP as substrates and producing inorganic pyrophosphate. tRNA 3'-terminal CCA addition is required both for tRNA processing and repair. Also involved in tRNA surveillance by mediating tandem CCA addition to generate a CCACCA at the 3' terminus of unstable tRNAs. While stable tRNAs receive only 3'-terminal CCA, unstable tRNAs are marked with CCACCA and rapidly degraded.</text>
</comment>
<evidence type="ECO:0000313" key="15">
    <source>
        <dbReference type="EMBL" id="MBP1040599.1"/>
    </source>
</evidence>
<evidence type="ECO:0000259" key="12">
    <source>
        <dbReference type="Pfam" id="PF01743"/>
    </source>
</evidence>
<gene>
    <name evidence="11" type="primary">cca</name>
    <name evidence="15" type="ORF">I6N95_06260</name>
</gene>
<dbReference type="Gene3D" id="3.30.460.10">
    <property type="entry name" value="Beta Polymerase, domain 2"/>
    <property type="match status" value="1"/>
</dbReference>
<comment type="miscellaneous">
    <text evidence="11">A single active site specifically recognizes both ATP and CTP and is responsible for their addition.</text>
</comment>
<evidence type="ECO:0000256" key="9">
    <source>
        <dbReference type="ARBA" id="ARBA00022842"/>
    </source>
</evidence>
<keyword evidence="16" id="KW-1185">Reference proteome</keyword>
<organism evidence="15 16">
    <name type="scientific">Vagococcus allomyrinae</name>
    <dbReference type="NCBI Taxonomy" id="2794353"/>
    <lineage>
        <taxon>Bacteria</taxon>
        <taxon>Bacillati</taxon>
        <taxon>Bacillota</taxon>
        <taxon>Bacilli</taxon>
        <taxon>Lactobacillales</taxon>
        <taxon>Enterococcaceae</taxon>
        <taxon>Vagococcus</taxon>
    </lineage>
</organism>
<dbReference type="GO" id="GO:0000287">
    <property type="term" value="F:magnesium ion binding"/>
    <property type="evidence" value="ECO:0007669"/>
    <property type="project" value="UniProtKB-UniRule"/>
</dbReference>
<dbReference type="SUPFAM" id="SSF81891">
    <property type="entry name" value="Poly A polymerase C-terminal region-like"/>
    <property type="match status" value="1"/>
</dbReference>
<comment type="catalytic activity">
    <reaction evidence="11">
        <text>a tRNA precursor + 2 CTP + ATP = a tRNA with a 3' CCA end + 3 diphosphate</text>
        <dbReference type="Rhea" id="RHEA:14433"/>
        <dbReference type="Rhea" id="RHEA-COMP:10465"/>
        <dbReference type="Rhea" id="RHEA-COMP:10468"/>
        <dbReference type="ChEBI" id="CHEBI:30616"/>
        <dbReference type="ChEBI" id="CHEBI:33019"/>
        <dbReference type="ChEBI" id="CHEBI:37563"/>
        <dbReference type="ChEBI" id="CHEBI:74896"/>
        <dbReference type="ChEBI" id="CHEBI:83071"/>
        <dbReference type="EC" id="2.7.7.72"/>
    </reaction>
</comment>
<keyword evidence="3 11" id="KW-0819">tRNA processing</keyword>
<comment type="cofactor">
    <cofactor evidence="1 11">
        <name>Mg(2+)</name>
        <dbReference type="ChEBI" id="CHEBI:18420"/>
    </cofactor>
</comment>
<dbReference type="AlphaFoldDB" id="A0A940P8W2"/>
<evidence type="ECO:0000259" key="14">
    <source>
        <dbReference type="Pfam" id="PF13735"/>
    </source>
</evidence>
<dbReference type="GO" id="GO:0001680">
    <property type="term" value="P:tRNA 3'-terminal CCA addition"/>
    <property type="evidence" value="ECO:0007669"/>
    <property type="project" value="UniProtKB-UniRule"/>
</dbReference>
<evidence type="ECO:0000256" key="6">
    <source>
        <dbReference type="ARBA" id="ARBA00022741"/>
    </source>
</evidence>
<dbReference type="Pfam" id="PF12627">
    <property type="entry name" value="PolyA_pol_RNAbd"/>
    <property type="match status" value="1"/>
</dbReference>
<reference evidence="15" key="1">
    <citation type="submission" date="2020-12" db="EMBL/GenBank/DDBJ databases">
        <title>Vagococcus allomyrinae sp. nov. and Enterococcus lavae sp. nov., isolated from the larvae of Allomyrina dichotoma.</title>
        <authorList>
            <person name="Lee S.D."/>
        </authorList>
    </citation>
    <scope>NUCLEOTIDE SEQUENCE</scope>
    <source>
        <strain evidence="15">BWB3-3</strain>
    </source>
</reference>
<dbReference type="GO" id="GO:0005524">
    <property type="term" value="F:ATP binding"/>
    <property type="evidence" value="ECO:0007669"/>
    <property type="project" value="UniProtKB-UniRule"/>
</dbReference>
<feature type="binding site" evidence="11">
    <location>
        <position position="35"/>
    </location>
    <ligand>
        <name>ATP</name>
        <dbReference type="ChEBI" id="CHEBI:30616"/>
    </ligand>
</feature>
<evidence type="ECO:0000256" key="2">
    <source>
        <dbReference type="ARBA" id="ARBA00022679"/>
    </source>
</evidence>
<feature type="binding site" evidence="11">
    <location>
        <position position="159"/>
    </location>
    <ligand>
        <name>ATP</name>
        <dbReference type="ChEBI" id="CHEBI:30616"/>
    </ligand>
</feature>
<dbReference type="SUPFAM" id="SSF81301">
    <property type="entry name" value="Nucleotidyltransferase"/>
    <property type="match status" value="1"/>
</dbReference>
<dbReference type="GO" id="GO:0004810">
    <property type="term" value="F:CCA tRNA nucleotidyltransferase activity"/>
    <property type="evidence" value="ECO:0007669"/>
    <property type="project" value="UniProtKB-UniRule"/>
</dbReference>
<keyword evidence="7 11" id="KW-0692">RNA repair</keyword>
<evidence type="ECO:0000256" key="7">
    <source>
        <dbReference type="ARBA" id="ARBA00022800"/>
    </source>
</evidence>
<feature type="binding site" evidence="11">
    <location>
        <position position="162"/>
    </location>
    <ligand>
        <name>CTP</name>
        <dbReference type="ChEBI" id="CHEBI:37563"/>
    </ligand>
</feature>
<feature type="binding site" evidence="11">
    <location>
        <position position="168"/>
    </location>
    <ligand>
        <name>ATP</name>
        <dbReference type="ChEBI" id="CHEBI:30616"/>
    </ligand>
</feature>
<evidence type="ECO:0000259" key="13">
    <source>
        <dbReference type="Pfam" id="PF12627"/>
    </source>
</evidence>
<keyword evidence="2 11" id="KW-0808">Transferase</keyword>
<feature type="binding site" evidence="11">
    <location>
        <position position="168"/>
    </location>
    <ligand>
        <name>CTP</name>
        <dbReference type="ChEBI" id="CHEBI:37563"/>
    </ligand>
</feature>
<evidence type="ECO:0000256" key="3">
    <source>
        <dbReference type="ARBA" id="ARBA00022694"/>
    </source>
</evidence>
<dbReference type="Pfam" id="PF13735">
    <property type="entry name" value="tRNA_NucTran2_2"/>
    <property type="match status" value="1"/>
</dbReference>
<evidence type="ECO:0000256" key="1">
    <source>
        <dbReference type="ARBA" id="ARBA00001946"/>
    </source>
</evidence>
<comment type="caution">
    <text evidence="15">The sequence shown here is derived from an EMBL/GenBank/DDBJ whole genome shotgun (WGS) entry which is preliminary data.</text>
</comment>
<feature type="binding site" evidence="11">
    <location>
        <position position="116"/>
    </location>
    <ligand>
        <name>CTP</name>
        <dbReference type="ChEBI" id="CHEBI:37563"/>
    </ligand>
</feature>
<keyword evidence="8 11" id="KW-0067">ATP-binding</keyword>
<feature type="binding site" evidence="11">
    <location>
        <position position="45"/>
    </location>
    <ligand>
        <name>Mg(2+)</name>
        <dbReference type="ChEBI" id="CHEBI:18420"/>
    </ligand>
</feature>
<dbReference type="CDD" id="cd05398">
    <property type="entry name" value="NT_ClassII-CCAase"/>
    <property type="match status" value="1"/>
</dbReference>
<keyword evidence="10 11" id="KW-0694">RNA-binding</keyword>
<dbReference type="InterPro" id="IPR002646">
    <property type="entry name" value="PolA_pol_head_dom"/>
</dbReference>
<feature type="domain" description="CCA-adding enzyme C-terminal" evidence="14">
    <location>
        <begin position="250"/>
        <end position="396"/>
    </location>
</feature>
<dbReference type="RefSeq" id="WP_209525737.1">
    <property type="nucleotide sequence ID" value="NZ_JAEEGA010000003.1"/>
</dbReference>
<sequence>MMLEVLPAEFKDATPLITALEKAGFEAYFVGGSVRDALLGKRIHDVDIATSAYPEEVKQIFKRTVDVGIEHGTVLVLYEAGQYEVTTFRTESTYQDYRRPDEVTFVRSLAEDLKRRDFTINALAMNCQGEIVDLFQGIADLEDGVIKAVGDASERFNEDALRMLRALRFASQLGFRIEGKTFDAIVEHHRLLAKISIERIQIEFVKLMLGTHRRNGLEPFKISTCYQHCPGFQEKATELRRLIELPEQPMTSEAMVWLVTFYCLEIPEKDWRLLLSQWKLSNQMIKVVIDSLKGLTYRLAHSWTADWLYELGAEKVRLIEESLLYFGQEPQVAAALAMYEALRIHSIQELAVNGQDLLKATDLKPGPWVGRCLGAMEKAVINNSLANDRASLLAYAERLLAESTDEKKEGDNDLS</sequence>
<feature type="binding site" evidence="11">
    <location>
        <position position="162"/>
    </location>
    <ligand>
        <name>ATP</name>
        <dbReference type="ChEBI" id="CHEBI:30616"/>
    </ligand>
</feature>
<dbReference type="Gene3D" id="1.20.58.560">
    <property type="match status" value="1"/>
</dbReference>
<evidence type="ECO:0000256" key="8">
    <source>
        <dbReference type="ARBA" id="ARBA00022840"/>
    </source>
</evidence>
<protein>
    <recommendedName>
        <fullName evidence="11">CCA-adding enzyme</fullName>
        <ecNumber evidence="11">2.7.7.72</ecNumber>
    </recommendedName>
    <alternativeName>
        <fullName evidence="11">CCA tRNA nucleotidyltransferase</fullName>
    </alternativeName>
    <alternativeName>
        <fullName evidence="11">tRNA CCA-pyrophosphorylase</fullName>
    </alternativeName>
    <alternativeName>
        <fullName evidence="11">tRNA adenylyl-/cytidylyl- transferase</fullName>
    </alternativeName>
    <alternativeName>
        <fullName evidence="11">tRNA nucleotidyltransferase</fullName>
    </alternativeName>
    <alternativeName>
        <fullName evidence="11">tRNA-NT</fullName>
    </alternativeName>
</protein>
<evidence type="ECO:0000256" key="4">
    <source>
        <dbReference type="ARBA" id="ARBA00022695"/>
    </source>
</evidence>
<dbReference type="InterPro" id="IPR023068">
    <property type="entry name" value="CCA-adding_enz_firmicutes"/>
</dbReference>
<proteinExistence type="inferred from homology"/>
<dbReference type="EC" id="2.7.7.72" evidence="11"/>
<dbReference type="PANTHER" id="PTHR46173">
    <property type="entry name" value="CCA TRNA NUCLEOTIDYLTRANSFERASE 1, MITOCHONDRIAL"/>
    <property type="match status" value="1"/>
</dbReference>
<feature type="binding site" evidence="11">
    <location>
        <position position="32"/>
    </location>
    <ligand>
        <name>CTP</name>
        <dbReference type="ChEBI" id="CHEBI:37563"/>
    </ligand>
</feature>
<dbReference type="NCBIfam" id="NF009814">
    <property type="entry name" value="PRK13299.1"/>
    <property type="match status" value="1"/>
</dbReference>
<dbReference type="GO" id="GO:0000049">
    <property type="term" value="F:tRNA binding"/>
    <property type="evidence" value="ECO:0007669"/>
    <property type="project" value="UniProtKB-UniRule"/>
</dbReference>
<dbReference type="Pfam" id="PF01743">
    <property type="entry name" value="PolyA_pol"/>
    <property type="match status" value="1"/>
</dbReference>
<dbReference type="GO" id="GO:0042245">
    <property type="term" value="P:RNA repair"/>
    <property type="evidence" value="ECO:0007669"/>
    <property type="project" value="UniProtKB-KW"/>
</dbReference>
<feature type="binding site" evidence="11">
    <location>
        <position position="47"/>
    </location>
    <ligand>
        <name>Mg(2+)</name>
        <dbReference type="ChEBI" id="CHEBI:18420"/>
    </ligand>
</feature>
<keyword evidence="4 11" id="KW-0548">Nucleotidyltransferase</keyword>
<comment type="subunit">
    <text evidence="11">Homodimer.</text>
</comment>
<dbReference type="EMBL" id="JAEEGA010000003">
    <property type="protein sequence ID" value="MBP1040599.1"/>
    <property type="molecule type" value="Genomic_DNA"/>
</dbReference>
<evidence type="ECO:0000256" key="11">
    <source>
        <dbReference type="HAMAP-Rule" id="MF_01263"/>
    </source>
</evidence>
<feature type="binding site" evidence="11">
    <location>
        <position position="159"/>
    </location>
    <ligand>
        <name>CTP</name>
        <dbReference type="ChEBI" id="CHEBI:37563"/>
    </ligand>
</feature>
<feature type="domain" description="Poly A polymerase head" evidence="12">
    <location>
        <begin position="27"/>
        <end position="146"/>
    </location>
</feature>
<name>A0A940P8W2_9ENTE</name>
<dbReference type="Proteomes" id="UP000674938">
    <property type="component" value="Unassembled WGS sequence"/>
</dbReference>
<dbReference type="Gene3D" id="1.10.110.30">
    <property type="match status" value="1"/>
</dbReference>
<feature type="binding site" evidence="11">
    <location>
        <position position="165"/>
    </location>
    <ligand>
        <name>ATP</name>
        <dbReference type="ChEBI" id="CHEBI:30616"/>
    </ligand>
</feature>
<evidence type="ECO:0000256" key="10">
    <source>
        <dbReference type="ARBA" id="ARBA00022884"/>
    </source>
</evidence>
<dbReference type="PANTHER" id="PTHR46173:SF1">
    <property type="entry name" value="CCA TRNA NUCLEOTIDYLTRANSFERASE 1, MITOCHONDRIAL"/>
    <property type="match status" value="1"/>
</dbReference>
<comment type="similarity">
    <text evidence="11">Belongs to the tRNA nucleotidyltransferase/poly(A) polymerase family. Bacterial CCA-adding enzyme type 3 subfamily.</text>
</comment>
<feature type="binding site" evidence="11">
    <location>
        <position position="165"/>
    </location>
    <ligand>
        <name>CTP</name>
        <dbReference type="ChEBI" id="CHEBI:37563"/>
    </ligand>
</feature>
<feature type="binding site" evidence="11">
    <location>
        <position position="32"/>
    </location>
    <ligand>
        <name>ATP</name>
        <dbReference type="ChEBI" id="CHEBI:30616"/>
    </ligand>
</feature>